<dbReference type="AlphaFoldDB" id="A0A8T0VS57"/>
<keyword evidence="3" id="KW-1185">Reference proteome</keyword>
<organism evidence="2 3">
    <name type="scientific">Panicum virgatum</name>
    <name type="common">Blackwell switchgrass</name>
    <dbReference type="NCBI Taxonomy" id="38727"/>
    <lineage>
        <taxon>Eukaryota</taxon>
        <taxon>Viridiplantae</taxon>
        <taxon>Streptophyta</taxon>
        <taxon>Embryophyta</taxon>
        <taxon>Tracheophyta</taxon>
        <taxon>Spermatophyta</taxon>
        <taxon>Magnoliopsida</taxon>
        <taxon>Liliopsida</taxon>
        <taxon>Poales</taxon>
        <taxon>Poaceae</taxon>
        <taxon>PACMAD clade</taxon>
        <taxon>Panicoideae</taxon>
        <taxon>Panicodae</taxon>
        <taxon>Paniceae</taxon>
        <taxon>Panicinae</taxon>
        <taxon>Panicum</taxon>
        <taxon>Panicum sect. Hiantes</taxon>
    </lineage>
</organism>
<evidence type="ECO:0000313" key="2">
    <source>
        <dbReference type="EMBL" id="KAG2638040.1"/>
    </source>
</evidence>
<dbReference type="Proteomes" id="UP000823388">
    <property type="component" value="Chromosome 2N"/>
</dbReference>
<reference evidence="2" key="1">
    <citation type="submission" date="2020-05" db="EMBL/GenBank/DDBJ databases">
        <title>WGS assembly of Panicum virgatum.</title>
        <authorList>
            <person name="Lovell J.T."/>
            <person name="Jenkins J."/>
            <person name="Shu S."/>
            <person name="Juenger T.E."/>
            <person name="Schmutz J."/>
        </authorList>
    </citation>
    <scope>NUCLEOTIDE SEQUENCE</scope>
    <source>
        <strain evidence="2">AP13</strain>
    </source>
</reference>
<feature type="region of interest" description="Disordered" evidence="1">
    <location>
        <begin position="122"/>
        <end position="141"/>
    </location>
</feature>
<accession>A0A8T0VS57</accession>
<proteinExistence type="predicted"/>
<comment type="caution">
    <text evidence="2">The sequence shown here is derived from an EMBL/GenBank/DDBJ whole genome shotgun (WGS) entry which is preliminary data.</text>
</comment>
<evidence type="ECO:0000256" key="1">
    <source>
        <dbReference type="SAM" id="MobiDB-lite"/>
    </source>
</evidence>
<sequence length="160" mass="17577">MKIVDEFFPSVFVHNPAPRLSLPKPKAIISPLPPPTYRCASPFRRRSRTPLALRSRFPSRRYLLHFMLAVAEDAVARVVLWSPSRSSTSSARHQPCALDTPPPPLLHLHAVLLWGRVRRGGDLVQPTSNTTNRRKGVGGRAQLVQASSAAALPVPTPTLA</sequence>
<gene>
    <name evidence="2" type="ORF">PVAP13_2NG563320</name>
</gene>
<protein>
    <submittedName>
        <fullName evidence="2">Uncharacterized protein</fullName>
    </submittedName>
</protein>
<evidence type="ECO:0000313" key="3">
    <source>
        <dbReference type="Proteomes" id="UP000823388"/>
    </source>
</evidence>
<name>A0A8T0VS57_PANVG</name>
<dbReference type="EMBL" id="CM029040">
    <property type="protein sequence ID" value="KAG2638040.1"/>
    <property type="molecule type" value="Genomic_DNA"/>
</dbReference>